<dbReference type="InterPro" id="IPR036388">
    <property type="entry name" value="WH-like_DNA-bd_sf"/>
</dbReference>
<dbReference type="AlphaFoldDB" id="A0A261TLI5"/>
<dbReference type="InterPro" id="IPR015424">
    <property type="entry name" value="PyrdxlP-dep_Trfase"/>
</dbReference>
<dbReference type="Gene3D" id="1.10.10.10">
    <property type="entry name" value="Winged helix-like DNA-binding domain superfamily/Winged helix DNA-binding domain"/>
    <property type="match status" value="1"/>
</dbReference>
<evidence type="ECO:0000256" key="2">
    <source>
        <dbReference type="ARBA" id="ARBA00022898"/>
    </source>
</evidence>
<organism evidence="7 8">
    <name type="scientific">Bordetella genomosp. 5</name>
    <dbReference type="NCBI Taxonomy" id="1395608"/>
    <lineage>
        <taxon>Bacteria</taxon>
        <taxon>Pseudomonadati</taxon>
        <taxon>Pseudomonadota</taxon>
        <taxon>Betaproteobacteria</taxon>
        <taxon>Burkholderiales</taxon>
        <taxon>Alcaligenaceae</taxon>
        <taxon>Bordetella</taxon>
    </lineage>
</organism>
<dbReference type="InterPro" id="IPR015422">
    <property type="entry name" value="PyrdxlP-dep_Trfase_small"/>
</dbReference>
<keyword evidence="7" id="KW-0032">Aminotransferase</keyword>
<dbReference type="Pfam" id="PF00155">
    <property type="entry name" value="Aminotran_1_2"/>
    <property type="match status" value="1"/>
</dbReference>
<dbReference type="Gene3D" id="3.40.640.10">
    <property type="entry name" value="Type I PLP-dependent aspartate aminotransferase-like (Major domain)"/>
    <property type="match status" value="1"/>
</dbReference>
<evidence type="ECO:0000256" key="1">
    <source>
        <dbReference type="ARBA" id="ARBA00005384"/>
    </source>
</evidence>
<evidence type="ECO:0000256" key="4">
    <source>
        <dbReference type="ARBA" id="ARBA00023125"/>
    </source>
</evidence>
<reference evidence="7 8" key="1">
    <citation type="submission" date="2017-05" db="EMBL/GenBank/DDBJ databases">
        <title>Complete and WGS of Bordetella genogroups.</title>
        <authorList>
            <person name="Spilker T."/>
            <person name="LiPuma J."/>
        </authorList>
    </citation>
    <scope>NUCLEOTIDE SEQUENCE [LARGE SCALE GENOMIC DNA]</scope>
    <source>
        <strain evidence="7 8">AU10456</strain>
    </source>
</reference>
<dbReference type="InterPro" id="IPR051446">
    <property type="entry name" value="HTH_trans_reg/aminotransferase"/>
</dbReference>
<evidence type="ECO:0000259" key="6">
    <source>
        <dbReference type="PROSITE" id="PS50949"/>
    </source>
</evidence>
<evidence type="ECO:0000313" key="8">
    <source>
        <dbReference type="Proteomes" id="UP000216913"/>
    </source>
</evidence>
<dbReference type="SUPFAM" id="SSF46785">
    <property type="entry name" value="Winged helix' DNA-binding domain"/>
    <property type="match status" value="1"/>
</dbReference>
<dbReference type="EMBL" id="NEVP01000007">
    <property type="protein sequence ID" value="OZI50151.1"/>
    <property type="molecule type" value="Genomic_DNA"/>
</dbReference>
<dbReference type="InterPro" id="IPR004839">
    <property type="entry name" value="Aminotransferase_I/II_large"/>
</dbReference>
<evidence type="ECO:0000256" key="3">
    <source>
        <dbReference type="ARBA" id="ARBA00023015"/>
    </source>
</evidence>
<dbReference type="Proteomes" id="UP000216913">
    <property type="component" value="Unassembled WGS sequence"/>
</dbReference>
<evidence type="ECO:0000256" key="5">
    <source>
        <dbReference type="ARBA" id="ARBA00023163"/>
    </source>
</evidence>
<sequence length="478" mass="52376">MDTQPLYQRLADYYRRAIQSGALAPAQRMPSVRTMVRTHHVSLTTALQVCRRLEDDGLVEARPRSGYFVRPPAGPRLAPVPDPDIRRPIDVANYVGIHDRVANFITRSESQDCKTNFALAAAPPSSYPHAALRQAMTRALRMNSAVLAGRAPAHGHPQFRTVLARRALDCGISANADDLLVTHGCIEALNLALRAVARPGDTIAVESPTYFGLLQIIESLGLRALEIPTSPQRGISIEALELALRTQPGIRAVVVVPNLQNPLGCIMSDEDKQRLLQLCTSQQIALIEDDTYGALGDDGPSLAIKHWDRKGDVIYCASLHKTLAPAMRLGWTMGGRWHERMAMFKFAQSRPNEPLAQIAVAEYMSTKAYDRHLARLRQQLRQQRAHVAEAVARHFPAGTRLAPPAGGMLLWLELPEGTPGMTVFERALEAGIRVAPGAMFSNSSRYDHFLRLSCTEPAVPETEAAIRALGEIVAACAP</sequence>
<dbReference type="GO" id="GO:0030170">
    <property type="term" value="F:pyridoxal phosphate binding"/>
    <property type="evidence" value="ECO:0007669"/>
    <property type="project" value="InterPro"/>
</dbReference>
<proteinExistence type="inferred from homology"/>
<keyword evidence="7" id="KW-0808">Transferase</keyword>
<keyword evidence="8" id="KW-1185">Reference proteome</keyword>
<gene>
    <name evidence="7" type="ORF">CAL25_12520</name>
</gene>
<protein>
    <submittedName>
        <fullName evidence="7">2-aminoadipate aminotransferase</fullName>
    </submittedName>
</protein>
<dbReference type="GO" id="GO:0008483">
    <property type="term" value="F:transaminase activity"/>
    <property type="evidence" value="ECO:0007669"/>
    <property type="project" value="UniProtKB-KW"/>
</dbReference>
<keyword evidence="2" id="KW-0663">Pyridoxal phosphate</keyword>
<accession>A0A261TLI5</accession>
<name>A0A261TLI5_9BORD</name>
<dbReference type="RefSeq" id="WP_094800388.1">
    <property type="nucleotide sequence ID" value="NZ_NEVP01000007.1"/>
</dbReference>
<comment type="similarity">
    <text evidence="1">In the C-terminal section; belongs to the class-I pyridoxal-phosphate-dependent aminotransferase family.</text>
</comment>
<keyword evidence="4" id="KW-0238">DNA-binding</keyword>
<feature type="domain" description="HTH gntR-type" evidence="6">
    <location>
        <begin position="4"/>
        <end position="72"/>
    </location>
</feature>
<dbReference type="GO" id="GO:0003700">
    <property type="term" value="F:DNA-binding transcription factor activity"/>
    <property type="evidence" value="ECO:0007669"/>
    <property type="project" value="InterPro"/>
</dbReference>
<dbReference type="GO" id="GO:0003677">
    <property type="term" value="F:DNA binding"/>
    <property type="evidence" value="ECO:0007669"/>
    <property type="project" value="UniProtKB-KW"/>
</dbReference>
<dbReference type="CDD" id="cd00609">
    <property type="entry name" value="AAT_like"/>
    <property type="match status" value="1"/>
</dbReference>
<dbReference type="Gene3D" id="3.90.1150.10">
    <property type="entry name" value="Aspartate Aminotransferase, domain 1"/>
    <property type="match status" value="1"/>
</dbReference>
<comment type="caution">
    <text evidence="7">The sequence shown here is derived from an EMBL/GenBank/DDBJ whole genome shotgun (WGS) entry which is preliminary data.</text>
</comment>
<dbReference type="SMART" id="SM00345">
    <property type="entry name" value="HTH_GNTR"/>
    <property type="match status" value="1"/>
</dbReference>
<dbReference type="OrthoDB" id="9804020at2"/>
<keyword evidence="5" id="KW-0804">Transcription</keyword>
<evidence type="ECO:0000313" key="7">
    <source>
        <dbReference type="EMBL" id="OZI50151.1"/>
    </source>
</evidence>
<dbReference type="InterPro" id="IPR036390">
    <property type="entry name" value="WH_DNA-bd_sf"/>
</dbReference>
<dbReference type="SUPFAM" id="SSF53383">
    <property type="entry name" value="PLP-dependent transferases"/>
    <property type="match status" value="1"/>
</dbReference>
<dbReference type="InterPro" id="IPR015421">
    <property type="entry name" value="PyrdxlP-dep_Trfase_major"/>
</dbReference>
<dbReference type="PANTHER" id="PTHR46577:SF2">
    <property type="entry name" value="TRANSCRIPTIONAL REGULATORY PROTEIN"/>
    <property type="match status" value="1"/>
</dbReference>
<dbReference type="CDD" id="cd07377">
    <property type="entry name" value="WHTH_GntR"/>
    <property type="match status" value="1"/>
</dbReference>
<dbReference type="Pfam" id="PF00392">
    <property type="entry name" value="GntR"/>
    <property type="match status" value="1"/>
</dbReference>
<keyword evidence="3" id="KW-0805">Transcription regulation</keyword>
<dbReference type="PROSITE" id="PS50949">
    <property type="entry name" value="HTH_GNTR"/>
    <property type="match status" value="1"/>
</dbReference>
<dbReference type="PANTHER" id="PTHR46577">
    <property type="entry name" value="HTH-TYPE TRANSCRIPTIONAL REGULATORY PROTEIN GABR"/>
    <property type="match status" value="1"/>
</dbReference>
<dbReference type="InterPro" id="IPR000524">
    <property type="entry name" value="Tscrpt_reg_HTH_GntR"/>
</dbReference>